<name>A0A7K3W9M2_9ACTN</name>
<keyword evidence="5 7" id="KW-1133">Transmembrane helix</keyword>
<dbReference type="InterPro" id="IPR032818">
    <property type="entry name" value="DedA-like"/>
</dbReference>
<evidence type="ECO:0000256" key="5">
    <source>
        <dbReference type="ARBA" id="ARBA00022989"/>
    </source>
</evidence>
<accession>A0A7K3W9M2</accession>
<feature type="transmembrane region" description="Helical" evidence="7">
    <location>
        <begin position="52"/>
        <end position="69"/>
    </location>
</feature>
<evidence type="ECO:0000313" key="10">
    <source>
        <dbReference type="Proteomes" id="UP000470470"/>
    </source>
</evidence>
<feature type="transmembrane region" description="Helical" evidence="7">
    <location>
        <begin position="191"/>
        <end position="209"/>
    </location>
</feature>
<keyword evidence="4 7" id="KW-0812">Transmembrane</keyword>
<proteinExistence type="inferred from homology"/>
<dbReference type="PANTHER" id="PTHR30353:SF0">
    <property type="entry name" value="TRANSMEMBRANE PROTEIN"/>
    <property type="match status" value="1"/>
</dbReference>
<sequence length="217" mass="22990">MRPYGAPVTTEALPQLLDAQHLLDAFGLAGVLLIVFAETGLLVGFFLPGDSLLFTAGLIAAGGIAGVSLAPLWVLLVLIPLAAIAGNLVGYAIGYRAGPAVFHREDGRFFKTAHVDRAHAFFERHGARTIVLARFVPVVRTFATVMAGASRMSFGAYALYSVVGGVLWGAGVTVLGYWLGGVDVVRAHVEAFALLVVLLSLVPVGVEYLRTRRHRPA</sequence>
<organism evidence="9 10">
    <name type="scientific">Goekera deserti</name>
    <dbReference type="NCBI Taxonomy" id="2497753"/>
    <lineage>
        <taxon>Bacteria</taxon>
        <taxon>Bacillati</taxon>
        <taxon>Actinomycetota</taxon>
        <taxon>Actinomycetes</taxon>
        <taxon>Geodermatophilales</taxon>
        <taxon>Geodermatophilaceae</taxon>
        <taxon>Goekera</taxon>
    </lineage>
</organism>
<feature type="domain" description="VTT" evidence="8">
    <location>
        <begin position="55"/>
        <end position="177"/>
    </location>
</feature>
<reference evidence="9 10" key="1">
    <citation type="submission" date="2020-02" db="EMBL/GenBank/DDBJ databases">
        <title>The whole genome sequence of CPCC 205119.</title>
        <authorList>
            <person name="Jiang Z."/>
        </authorList>
    </citation>
    <scope>NUCLEOTIDE SEQUENCE [LARGE SCALE GENOMIC DNA]</scope>
    <source>
        <strain evidence="9 10">CPCC 205119</strain>
    </source>
</reference>
<dbReference type="Proteomes" id="UP000470470">
    <property type="component" value="Unassembled WGS sequence"/>
</dbReference>
<feature type="transmembrane region" description="Helical" evidence="7">
    <location>
        <begin position="157"/>
        <end position="179"/>
    </location>
</feature>
<evidence type="ECO:0000256" key="3">
    <source>
        <dbReference type="ARBA" id="ARBA00022475"/>
    </source>
</evidence>
<evidence type="ECO:0000256" key="1">
    <source>
        <dbReference type="ARBA" id="ARBA00004651"/>
    </source>
</evidence>
<gene>
    <name evidence="9" type="ORF">G1H19_03280</name>
</gene>
<keyword evidence="3 7" id="KW-1003">Cell membrane</keyword>
<feature type="transmembrane region" description="Helical" evidence="7">
    <location>
        <begin position="25"/>
        <end position="47"/>
    </location>
</feature>
<keyword evidence="10" id="KW-1185">Reference proteome</keyword>
<evidence type="ECO:0000313" key="9">
    <source>
        <dbReference type="EMBL" id="NEL53037.1"/>
    </source>
</evidence>
<dbReference type="AlphaFoldDB" id="A0A7K3W9M2"/>
<evidence type="ECO:0000256" key="4">
    <source>
        <dbReference type="ARBA" id="ARBA00022692"/>
    </source>
</evidence>
<evidence type="ECO:0000256" key="6">
    <source>
        <dbReference type="ARBA" id="ARBA00023136"/>
    </source>
</evidence>
<feature type="transmembrane region" description="Helical" evidence="7">
    <location>
        <begin position="75"/>
        <end position="94"/>
    </location>
</feature>
<comment type="similarity">
    <text evidence="2 7">Belongs to the DedA family.</text>
</comment>
<protein>
    <submittedName>
        <fullName evidence="9">DedA family protein</fullName>
    </submittedName>
</protein>
<keyword evidence="6 7" id="KW-0472">Membrane</keyword>
<dbReference type="GO" id="GO:0005886">
    <property type="term" value="C:plasma membrane"/>
    <property type="evidence" value="ECO:0007669"/>
    <property type="project" value="UniProtKB-SubCell"/>
</dbReference>
<comment type="subcellular location">
    <subcellularLocation>
        <location evidence="1 7">Cell membrane</location>
        <topology evidence="1 7">Multi-pass membrane protein</topology>
    </subcellularLocation>
</comment>
<evidence type="ECO:0000259" key="8">
    <source>
        <dbReference type="Pfam" id="PF09335"/>
    </source>
</evidence>
<dbReference type="InterPro" id="IPR032816">
    <property type="entry name" value="VTT_dom"/>
</dbReference>
<comment type="caution">
    <text evidence="9">The sequence shown here is derived from an EMBL/GenBank/DDBJ whole genome shotgun (WGS) entry which is preliminary data.</text>
</comment>
<evidence type="ECO:0000256" key="7">
    <source>
        <dbReference type="RuleBase" id="RU367016"/>
    </source>
</evidence>
<dbReference type="Pfam" id="PF09335">
    <property type="entry name" value="VTT_dom"/>
    <property type="match status" value="1"/>
</dbReference>
<evidence type="ECO:0000256" key="2">
    <source>
        <dbReference type="ARBA" id="ARBA00010792"/>
    </source>
</evidence>
<dbReference type="EMBL" id="JAAGWK010000005">
    <property type="protein sequence ID" value="NEL53037.1"/>
    <property type="molecule type" value="Genomic_DNA"/>
</dbReference>
<dbReference type="PANTHER" id="PTHR30353">
    <property type="entry name" value="INNER MEMBRANE PROTEIN DEDA-RELATED"/>
    <property type="match status" value="1"/>
</dbReference>